<proteinExistence type="predicted"/>
<name>A0AA39GV68_9BILA</name>
<sequence>MRLRWLFSLMIAVHFANSASSRCSDIAVFLHEHAKGTGDQIWAYVVVRPYSASQILVGLRWFQTIGNADIYAMWSESTHRKGNVTVTDEESWPITGFENTQVLIPIKAESHQFSISMNSSLGYTTFFNYSFVQGMPQINMPNQLCIHETKQNYDACLCCEHEPPSSFCPNVIADEPMACQQFQNTLSLNSLSGFFYGAYRFDRTGYFGTQDMDILHNDPLSLLFFTTVFFNGNQVNPTAFGCKNNCWYALPSDSLTSVLHIRVQVSFIGIIFKHTAAEFYLNQKGDVFRNGRMKYSDMYTPQNPCYTSDKRCLCCYHFLMDTQCYDPSSPLPTPPIEYSSTVLMTSATKTTTTISTTTSERPTSTLKLTTTSLSTSSSLSTTTNKHCCHNQTFDYECFPYDYYHNDNEKTDNYFNDNYHHS</sequence>
<reference evidence="2" key="1">
    <citation type="submission" date="2023-06" db="EMBL/GenBank/DDBJ databases">
        <title>Genomic analysis of the entomopathogenic nematode Steinernema hermaphroditum.</title>
        <authorList>
            <person name="Schwarz E.M."/>
            <person name="Heppert J.K."/>
            <person name="Baniya A."/>
            <person name="Schwartz H.T."/>
            <person name="Tan C.-H."/>
            <person name="Antoshechkin I."/>
            <person name="Sternberg P.W."/>
            <person name="Goodrich-Blair H."/>
            <person name="Dillman A.R."/>
        </authorList>
    </citation>
    <scope>NUCLEOTIDE SEQUENCE</scope>
    <source>
        <strain evidence="2">PS9179</strain>
        <tissue evidence="2">Whole animal</tissue>
    </source>
</reference>
<comment type="caution">
    <text evidence="2">The sequence shown here is derived from an EMBL/GenBank/DDBJ whole genome shotgun (WGS) entry which is preliminary data.</text>
</comment>
<accession>A0AA39GV68</accession>
<dbReference type="Proteomes" id="UP001175271">
    <property type="component" value="Unassembled WGS sequence"/>
</dbReference>
<gene>
    <name evidence="2" type="ORF">QR680_000598</name>
</gene>
<evidence type="ECO:0000313" key="3">
    <source>
        <dbReference type="Proteomes" id="UP001175271"/>
    </source>
</evidence>
<dbReference type="EMBL" id="JAUCMV010000005">
    <property type="protein sequence ID" value="KAK0394162.1"/>
    <property type="molecule type" value="Genomic_DNA"/>
</dbReference>
<feature type="signal peptide" evidence="1">
    <location>
        <begin position="1"/>
        <end position="18"/>
    </location>
</feature>
<organism evidence="2 3">
    <name type="scientific">Steinernema hermaphroditum</name>
    <dbReference type="NCBI Taxonomy" id="289476"/>
    <lineage>
        <taxon>Eukaryota</taxon>
        <taxon>Metazoa</taxon>
        <taxon>Ecdysozoa</taxon>
        <taxon>Nematoda</taxon>
        <taxon>Chromadorea</taxon>
        <taxon>Rhabditida</taxon>
        <taxon>Tylenchina</taxon>
        <taxon>Panagrolaimomorpha</taxon>
        <taxon>Strongyloidoidea</taxon>
        <taxon>Steinernematidae</taxon>
        <taxon>Steinernema</taxon>
    </lineage>
</organism>
<dbReference type="AlphaFoldDB" id="A0AA39GV68"/>
<evidence type="ECO:0000256" key="1">
    <source>
        <dbReference type="SAM" id="SignalP"/>
    </source>
</evidence>
<keyword evidence="3" id="KW-1185">Reference proteome</keyword>
<feature type="chain" id="PRO_5041319015" description="DOMON domain-containing protein" evidence="1">
    <location>
        <begin position="19"/>
        <end position="421"/>
    </location>
</feature>
<evidence type="ECO:0008006" key="4">
    <source>
        <dbReference type="Google" id="ProtNLM"/>
    </source>
</evidence>
<evidence type="ECO:0000313" key="2">
    <source>
        <dbReference type="EMBL" id="KAK0394162.1"/>
    </source>
</evidence>
<protein>
    <recommendedName>
        <fullName evidence="4">DOMON domain-containing protein</fullName>
    </recommendedName>
</protein>
<keyword evidence="1" id="KW-0732">Signal</keyword>